<evidence type="ECO:0000313" key="5">
    <source>
        <dbReference type="Proteomes" id="UP001258017"/>
    </source>
</evidence>
<dbReference type="InterPro" id="IPR011009">
    <property type="entry name" value="Kinase-like_dom_sf"/>
</dbReference>
<dbReference type="EMBL" id="JAIFRP010004405">
    <property type="protein sequence ID" value="KAK2576664.1"/>
    <property type="molecule type" value="Genomic_DNA"/>
</dbReference>
<dbReference type="Pfam" id="PF01633">
    <property type="entry name" value="Choline_kinase"/>
    <property type="match status" value="1"/>
</dbReference>
<keyword evidence="1" id="KW-0444">Lipid biosynthesis</keyword>
<evidence type="ECO:0000313" key="4">
    <source>
        <dbReference type="EMBL" id="KAK2576664.1"/>
    </source>
</evidence>
<dbReference type="GO" id="GO:0005737">
    <property type="term" value="C:cytoplasm"/>
    <property type="evidence" value="ECO:0007669"/>
    <property type="project" value="TreeGrafter"/>
</dbReference>
<gene>
    <name evidence="4" type="ORF">KPH14_005326</name>
</gene>
<evidence type="ECO:0000256" key="1">
    <source>
        <dbReference type="ARBA" id="ARBA00023209"/>
    </source>
</evidence>
<protein>
    <recommendedName>
        <fullName evidence="6">Choline/ethanolamine kinase</fullName>
    </recommendedName>
</protein>
<dbReference type="GO" id="GO:0004103">
    <property type="term" value="F:choline kinase activity"/>
    <property type="evidence" value="ECO:0007669"/>
    <property type="project" value="TreeGrafter"/>
</dbReference>
<dbReference type="GO" id="GO:0004305">
    <property type="term" value="F:ethanolamine kinase activity"/>
    <property type="evidence" value="ECO:0007669"/>
    <property type="project" value="TreeGrafter"/>
</dbReference>
<dbReference type="PANTHER" id="PTHR22603">
    <property type="entry name" value="CHOLINE/ETHANOALAMINE KINASE"/>
    <property type="match status" value="1"/>
</dbReference>
<dbReference type="Gene3D" id="3.90.1200.10">
    <property type="match status" value="1"/>
</dbReference>
<dbReference type="PANTHER" id="PTHR22603:SF93">
    <property type="entry name" value="RE24176P"/>
    <property type="match status" value="1"/>
</dbReference>
<evidence type="ECO:0008006" key="6">
    <source>
        <dbReference type="Google" id="ProtNLM"/>
    </source>
</evidence>
<keyword evidence="5" id="KW-1185">Reference proteome</keyword>
<comment type="similarity">
    <text evidence="3">Belongs to the choline/ethanolamine kinase family.</text>
</comment>
<keyword evidence="1" id="KW-0443">Lipid metabolism</keyword>
<evidence type="ECO:0000256" key="3">
    <source>
        <dbReference type="ARBA" id="ARBA00038211"/>
    </source>
</evidence>
<dbReference type="SUPFAM" id="SSF56112">
    <property type="entry name" value="Protein kinase-like (PK-like)"/>
    <property type="match status" value="1"/>
</dbReference>
<sequence>MGVENKMSEKNLEMRATAARICRDYLNGAWKRVTTENINLKRISGGLSNWLYNVQLPDGVVPIRGEPRQVLLRLYGQVHGERALEGLITESVIFTLLSERRLGPKLHGIFPGGRIEEYIPARPLLTKELADPTLSSMIAEQMGRIHMMQVPISKEPTWLWDTMAKWLATANDILENVDEIDPRQHSNVYALRSIDLEQEINWFRNLVAREKYPVVFSHNDMQEGNILLRQDTQKPELVLIDFEYCSYNYRGFDIANHFVEWQYNYTAAEYPFFHELPGAGPTKEQKLNFIKNYLRTVGKDFQAEGERVMTEIKIFSLGSHLFWGLWAIVNAKLSQIPFGYWDYAVSRLRNYQYLKEKILVSGPPTLLDITHRRKVTDTD</sequence>
<keyword evidence="1" id="KW-0594">Phospholipid biosynthesis</keyword>
<name>A0AAD9VJ95_9HYME</name>
<evidence type="ECO:0000256" key="2">
    <source>
        <dbReference type="ARBA" id="ARBA00023264"/>
    </source>
</evidence>
<organism evidence="4 5">
    <name type="scientific">Odynerus spinipes</name>
    <dbReference type="NCBI Taxonomy" id="1348599"/>
    <lineage>
        <taxon>Eukaryota</taxon>
        <taxon>Metazoa</taxon>
        <taxon>Ecdysozoa</taxon>
        <taxon>Arthropoda</taxon>
        <taxon>Hexapoda</taxon>
        <taxon>Insecta</taxon>
        <taxon>Pterygota</taxon>
        <taxon>Neoptera</taxon>
        <taxon>Endopterygota</taxon>
        <taxon>Hymenoptera</taxon>
        <taxon>Apocrita</taxon>
        <taxon>Aculeata</taxon>
        <taxon>Vespoidea</taxon>
        <taxon>Vespidae</taxon>
        <taxon>Eumeninae</taxon>
        <taxon>Odynerus</taxon>
    </lineage>
</organism>
<comment type="caution">
    <text evidence="4">The sequence shown here is derived from an EMBL/GenBank/DDBJ whole genome shotgun (WGS) entry which is preliminary data.</text>
</comment>
<dbReference type="AlphaFoldDB" id="A0AAD9VJ95"/>
<dbReference type="Gene3D" id="3.30.200.20">
    <property type="entry name" value="Phosphorylase Kinase, domain 1"/>
    <property type="match status" value="1"/>
</dbReference>
<keyword evidence="2" id="KW-1208">Phospholipid metabolism</keyword>
<dbReference type="GO" id="GO:0006646">
    <property type="term" value="P:phosphatidylethanolamine biosynthetic process"/>
    <property type="evidence" value="ECO:0007669"/>
    <property type="project" value="TreeGrafter"/>
</dbReference>
<reference evidence="4" key="2">
    <citation type="journal article" date="2023" name="Commun. Biol.">
        <title>Intrasexual cuticular hydrocarbon dimorphism in a wasp sheds light on hydrocarbon biosynthesis genes in Hymenoptera.</title>
        <authorList>
            <person name="Moris V.C."/>
            <person name="Podsiadlowski L."/>
            <person name="Martin S."/>
            <person name="Oeyen J.P."/>
            <person name="Donath A."/>
            <person name="Petersen M."/>
            <person name="Wilbrandt J."/>
            <person name="Misof B."/>
            <person name="Liedtke D."/>
            <person name="Thamm M."/>
            <person name="Scheiner R."/>
            <person name="Schmitt T."/>
            <person name="Niehuis O."/>
        </authorList>
    </citation>
    <scope>NUCLEOTIDE SEQUENCE</scope>
    <source>
        <strain evidence="4">GBR_01_08_01A</strain>
    </source>
</reference>
<reference evidence="4" key="1">
    <citation type="submission" date="2021-08" db="EMBL/GenBank/DDBJ databases">
        <authorList>
            <person name="Misof B."/>
            <person name="Oliver O."/>
            <person name="Podsiadlowski L."/>
            <person name="Donath A."/>
            <person name="Peters R."/>
            <person name="Mayer C."/>
            <person name="Rust J."/>
            <person name="Gunkel S."/>
            <person name="Lesny P."/>
            <person name="Martin S."/>
            <person name="Oeyen J.P."/>
            <person name="Petersen M."/>
            <person name="Panagiotis P."/>
            <person name="Wilbrandt J."/>
            <person name="Tanja T."/>
        </authorList>
    </citation>
    <scope>NUCLEOTIDE SEQUENCE</scope>
    <source>
        <strain evidence="4">GBR_01_08_01A</strain>
        <tissue evidence="4">Thorax + abdomen</tissue>
    </source>
</reference>
<proteinExistence type="inferred from homology"/>
<dbReference type="Proteomes" id="UP001258017">
    <property type="component" value="Unassembled WGS sequence"/>
</dbReference>
<accession>A0AAD9VJ95</accession>
<dbReference type="CDD" id="cd05156">
    <property type="entry name" value="ChoK_euk"/>
    <property type="match status" value="1"/>
</dbReference>